<evidence type="ECO:0000313" key="2">
    <source>
        <dbReference type="Proteomes" id="UP001165143"/>
    </source>
</evidence>
<proteinExistence type="predicted"/>
<reference evidence="1" key="1">
    <citation type="submission" date="2023-02" db="EMBL/GenBank/DDBJ databases">
        <title>Kitasatospora phosalacinea NBRC 14362.</title>
        <authorList>
            <person name="Ichikawa N."/>
            <person name="Sato H."/>
            <person name="Tonouchi N."/>
        </authorList>
    </citation>
    <scope>NUCLEOTIDE SEQUENCE</scope>
    <source>
        <strain evidence="1">NBRC 14362</strain>
    </source>
</reference>
<dbReference type="RefSeq" id="WP_033256309.1">
    <property type="nucleotide sequence ID" value="NZ_BSRX01000029.1"/>
</dbReference>
<sequence length="215" mass="23899">MSHPAHPPYGAPPMPGAQHLPEVAHLVAPGEQLRGIVDTDLCDLVRRPPRRYRKDPSGRAAETAFGCLFVFVNLAEYLADLVEDCTWGLVRSLRRLFRGRGLTRGWQSQAGRFVIAVRSAERDHDNDDVLLLFTDRRILLVGNGDNTPGPTSRRTFDHDRAKHVLGELPYAHLARVQPRHTWVSLRADLHFADGSRAALDIGENDLAALVALGPR</sequence>
<accession>A0A9W6PIA5</accession>
<dbReference type="OrthoDB" id="3866741at2"/>
<comment type="caution">
    <text evidence="1">The sequence shown here is derived from an EMBL/GenBank/DDBJ whole genome shotgun (WGS) entry which is preliminary data.</text>
</comment>
<gene>
    <name evidence="1" type="ORF">Kpho01_46900</name>
</gene>
<evidence type="ECO:0000313" key="1">
    <source>
        <dbReference type="EMBL" id="GLW56679.1"/>
    </source>
</evidence>
<dbReference type="AlphaFoldDB" id="A0A9W6PIA5"/>
<dbReference type="Proteomes" id="UP001165143">
    <property type="component" value="Unassembled WGS sequence"/>
</dbReference>
<protein>
    <submittedName>
        <fullName evidence="1">Uncharacterized protein</fullName>
    </submittedName>
</protein>
<name>A0A9W6PIA5_9ACTN</name>
<organism evidence="1 2">
    <name type="scientific">Kitasatospora phosalacinea</name>
    <dbReference type="NCBI Taxonomy" id="2065"/>
    <lineage>
        <taxon>Bacteria</taxon>
        <taxon>Bacillati</taxon>
        <taxon>Actinomycetota</taxon>
        <taxon>Actinomycetes</taxon>
        <taxon>Kitasatosporales</taxon>
        <taxon>Streptomycetaceae</taxon>
        <taxon>Kitasatospora</taxon>
    </lineage>
</organism>
<dbReference type="EMBL" id="BSRX01000029">
    <property type="protein sequence ID" value="GLW56679.1"/>
    <property type="molecule type" value="Genomic_DNA"/>
</dbReference>